<accession>A0ACC2V0G2</accession>
<protein>
    <submittedName>
        <fullName evidence="1">Uncharacterized protein</fullName>
    </submittedName>
</protein>
<organism evidence="1 2">
    <name type="scientific">Naganishia friedmannii</name>
    <dbReference type="NCBI Taxonomy" id="89922"/>
    <lineage>
        <taxon>Eukaryota</taxon>
        <taxon>Fungi</taxon>
        <taxon>Dikarya</taxon>
        <taxon>Basidiomycota</taxon>
        <taxon>Agaricomycotina</taxon>
        <taxon>Tremellomycetes</taxon>
        <taxon>Filobasidiales</taxon>
        <taxon>Filobasidiaceae</taxon>
        <taxon>Naganishia</taxon>
    </lineage>
</organism>
<sequence length="1454" mass="155985">MFGSYVGEHSKSLIDVKIGGGPPAPPSTNTIIEGDTIGMQQDGDNNSNGAMHEQEDESERPRFTPMFDSEAPAMSVEERERTSESGTTAHVAAAPLPPIPSVLQPASVSAATSKFQTAELPPHSGPTKSFSGLANGIIQPGPSLSELPGPSSFTSTVPLPYPPFTAPLPSNQQHMATAVPPTPASHSLTPVLPLRNRSSCTNCRKRKQRCDHGSPGEACRGCLKGGKVCVYPGGIVLTPSASAAGTPLGGTVGTSAVSGNGGKETPTTTHGSKRSQRKKNAAGAEGRRFDSKRFQPSSTRGNREFTDSEAEDSGRAESHESQSSSGGAEENDNQSKRQPRQLATISRSSGRTNGQEQGDEVDELDDEEDDEEEEEEKDDEQDAAGSNDSGNENQRPGSLDIDNAQRRSASRPQQHFRVTGQSSSNNNGNGSGIKAGKENNTGKDTGSSTRGRHIPQPYVGYVSLRPGEPSQDRECAISLTSRTTRPDQSATIDSKDDNEENEEDDSAAESQDGGRSTKNSSRHRQRPHSRQERQTHSSSSLDDPLTNTANDPRESQQHGHILPGHGGSAKYTSSTIVTSLPGGINTGHGLASGSDGAGLVHERFMGGLGPKAVSAAGAATVGVTRGSESPSAEHRAGKRKSTVAVGSSAGIEGDVEGEILALVEEDQRPSKHKKGRITSPRRTAGGSLEPHPFQSDEREHYHNIPVGGRGDSVFQSAGPSAMYSADFGRPPPPPSVPVGGFSVSGRSGSGYGMDMPGSFVGHNGDLPPGAGHFPHPSYQQEPSGLGMPQMQYSAPAQVRPSSVSFAAAGPSGMIPNYPGSRGCLPSHPQQMGVGTMGMPGMRYDQHSHHGAGEGGRSIDFSARATSHDSIPAFLQSPASPYATSLAALINVLPPPGTQHMLYQTFFHDAFLPEGVTLLQAPFLDDIRYLLHRRSTQQQGPGQPHMSVEAFKAGDATTLALAFAILAAALRILPEESSQLLLSSVDPHAYPRGLDRVISGRPGAFPQFNMDDKTPLHRRYMDHALLASLVADAEDPASPMQVCLKLVCYRYARMCASQMGINVSTGQIGKPKPKENLTGAGMYLVQGIKVAQAIGLHREREGTPTVECELRRRMFYALYTADRLHAFETLTPYMINDQHTSTHLPAAASDSELYQLSTGQLLKLPHHDYKRNPVPIVHLVVMTHIAKSMSPLVDTLAVYTAADISSGAVDRYDAAFQACEDDLPSYYQLLPATNTNHDLQDPYIHFHRINIQSFLYGLRFSLYRPKLNVYLSIKTPHSVRSTLSKLCLRALRIQKSARIQESKFAFRLFSVEKVFEAAFCLAFIVRVELAYAAADKAQPNGAAAYPVASEDSMEDMQQALHAAIELLEGVTSWPDAGALAVKACKILRKIAKMLSASWNLEGKRTESSSGESIKSNRHVVRVTSWLKSWRGMDVDTLVAEADYDDWNKVLRSMQA</sequence>
<reference evidence="1" key="1">
    <citation type="submission" date="2023-04" db="EMBL/GenBank/DDBJ databases">
        <title>Draft Genome sequencing of Naganishia species isolated from polar environments using Oxford Nanopore Technology.</title>
        <authorList>
            <person name="Leo P."/>
            <person name="Venkateswaran K."/>
        </authorList>
    </citation>
    <scope>NUCLEOTIDE SEQUENCE</scope>
    <source>
        <strain evidence="1">MNA-CCFEE 5423</strain>
    </source>
</reference>
<evidence type="ECO:0000313" key="1">
    <source>
        <dbReference type="EMBL" id="KAJ9092102.1"/>
    </source>
</evidence>
<keyword evidence="2" id="KW-1185">Reference proteome</keyword>
<dbReference type="Proteomes" id="UP001227268">
    <property type="component" value="Unassembled WGS sequence"/>
</dbReference>
<gene>
    <name evidence="1" type="ORF">QFC21_006968</name>
</gene>
<comment type="caution">
    <text evidence="1">The sequence shown here is derived from an EMBL/GenBank/DDBJ whole genome shotgun (WGS) entry which is preliminary data.</text>
</comment>
<evidence type="ECO:0000313" key="2">
    <source>
        <dbReference type="Proteomes" id="UP001227268"/>
    </source>
</evidence>
<dbReference type="EMBL" id="JASBWT010000042">
    <property type="protein sequence ID" value="KAJ9092102.1"/>
    <property type="molecule type" value="Genomic_DNA"/>
</dbReference>
<proteinExistence type="predicted"/>
<name>A0ACC2V0G2_9TREE</name>